<sequence length="600" mass="65852">MPDPNPEEPRMPEIIPSQSITPDLVLTGVFLDPTAGPVTTNRQVAALKQSNTDGIIEVNESVTEDIYSQNALDAHYAQLGWPSPDKLPSKPWDVLTRGAQRTLETETWVTRRFMVQRVAINISPRDLCAVKPFVKEVEAALGKGTDSLRLQALREVFETWGEIIPVNLVAGAILSVTGTLIDGRSLSDDIPPTNPPSENRPYNLTEIVDRQLGIARIFEKRLESRVQGGSSEALLNEGYAGWLKSVAESPARWRVIKVYRTIPITDILSDQLRERVEKLYTDSLIYRSPSVGAPQGFGFQGATGGLRDIERITIWFTDRRVQDVSVTYTGGVVAGPYSFGIKNPKSQSDHILLAPGEYVTDLFVWHHFDGWIAGIQFVKNNLECSPIYGIRDRDSFHTHPPALLSGNGNALLGISGTYNSDNICQVKAVWRSDVIMRRKRHTQTSFAGGHGGYVFNDLQYLADPATSRIVHITARADGGLANLKTTYVSVSGGSLVCSEPPPRGSDTGPMKTMTLEEGEYIIGVRGSHNHGHIHQIQFVTNKKEHPVFGSDKGIASFSFDAPKTIDGKDMVLHYMAGKSGGCVHSLLFVWAGMPLHTTGA</sequence>
<evidence type="ECO:0000256" key="1">
    <source>
        <dbReference type="ARBA" id="ARBA00022729"/>
    </source>
</evidence>
<keyword evidence="1" id="KW-0732">Signal</keyword>
<dbReference type="SUPFAM" id="SSF51101">
    <property type="entry name" value="Mannose-binding lectins"/>
    <property type="match status" value="2"/>
</dbReference>
<dbReference type="PANTHER" id="PTHR33589:SF4">
    <property type="entry name" value="ZYMOGEN GRANULE MEMBRANE PROTEIN 16"/>
    <property type="match status" value="1"/>
</dbReference>
<gene>
    <name evidence="4" type="ORF">RDB_LOCUS72192</name>
</gene>
<proteinExistence type="predicted"/>
<evidence type="ECO:0000259" key="3">
    <source>
        <dbReference type="PROSITE" id="PS51752"/>
    </source>
</evidence>
<dbReference type="InterPro" id="IPR036404">
    <property type="entry name" value="Jacalin-like_lectin_dom_sf"/>
</dbReference>
<dbReference type="SMART" id="SM00915">
    <property type="entry name" value="Jacalin"/>
    <property type="match status" value="1"/>
</dbReference>
<dbReference type="PROSITE" id="PS51752">
    <property type="entry name" value="JACALIN_LECTIN"/>
    <property type="match status" value="2"/>
</dbReference>
<dbReference type="Pfam" id="PF01419">
    <property type="entry name" value="Jacalin"/>
    <property type="match status" value="2"/>
</dbReference>
<dbReference type="PANTHER" id="PTHR33589">
    <property type="entry name" value="OS11G0524900 PROTEIN"/>
    <property type="match status" value="1"/>
</dbReference>
<evidence type="ECO:0000313" key="4">
    <source>
        <dbReference type="EMBL" id="CAE6469192.1"/>
    </source>
</evidence>
<accession>A0A8H3BWS9</accession>
<organism evidence="4 5">
    <name type="scientific">Rhizoctonia solani</name>
    <dbReference type="NCBI Taxonomy" id="456999"/>
    <lineage>
        <taxon>Eukaryota</taxon>
        <taxon>Fungi</taxon>
        <taxon>Dikarya</taxon>
        <taxon>Basidiomycota</taxon>
        <taxon>Agaricomycotina</taxon>
        <taxon>Agaricomycetes</taxon>
        <taxon>Cantharellales</taxon>
        <taxon>Ceratobasidiaceae</taxon>
        <taxon>Rhizoctonia</taxon>
    </lineage>
</organism>
<dbReference type="InterPro" id="IPR001229">
    <property type="entry name" value="Jacalin-like_lectin_dom"/>
</dbReference>
<evidence type="ECO:0000313" key="5">
    <source>
        <dbReference type="Proteomes" id="UP000663853"/>
    </source>
</evidence>
<keyword evidence="2" id="KW-0430">Lectin</keyword>
<comment type="caution">
    <text evidence="4">The sequence shown here is derived from an EMBL/GenBank/DDBJ whole genome shotgun (WGS) entry which is preliminary data.</text>
</comment>
<dbReference type="AlphaFoldDB" id="A0A8H3BWS9"/>
<reference evidence="4" key="1">
    <citation type="submission" date="2021-01" db="EMBL/GenBank/DDBJ databases">
        <authorList>
            <person name="Kaushik A."/>
        </authorList>
    </citation>
    <scope>NUCLEOTIDE SEQUENCE</scope>
    <source>
        <strain evidence="4">AG6-10EEA</strain>
    </source>
</reference>
<feature type="domain" description="Jacalin-type lectin" evidence="3">
    <location>
        <begin position="441"/>
        <end position="592"/>
    </location>
</feature>
<dbReference type="GO" id="GO:0030246">
    <property type="term" value="F:carbohydrate binding"/>
    <property type="evidence" value="ECO:0007669"/>
    <property type="project" value="UniProtKB-KW"/>
</dbReference>
<dbReference type="InterPro" id="IPR052321">
    <property type="entry name" value="PolyBind_ProtTraffic"/>
</dbReference>
<dbReference type="Proteomes" id="UP000663853">
    <property type="component" value="Unassembled WGS sequence"/>
</dbReference>
<protein>
    <recommendedName>
        <fullName evidence="3">Jacalin-type lectin domain-containing protein</fullName>
    </recommendedName>
</protein>
<name>A0A8H3BWS9_9AGAM</name>
<evidence type="ECO:0000256" key="2">
    <source>
        <dbReference type="ARBA" id="ARBA00022734"/>
    </source>
</evidence>
<dbReference type="EMBL" id="CAJMXA010001764">
    <property type="protein sequence ID" value="CAE6469192.1"/>
    <property type="molecule type" value="Genomic_DNA"/>
</dbReference>
<dbReference type="Gene3D" id="2.100.10.30">
    <property type="entry name" value="Jacalin-like lectin domain"/>
    <property type="match status" value="2"/>
</dbReference>
<feature type="domain" description="Jacalin-type lectin" evidence="3">
    <location>
        <begin position="289"/>
        <end position="432"/>
    </location>
</feature>